<evidence type="ECO:0000256" key="5">
    <source>
        <dbReference type="ARBA" id="ARBA00023136"/>
    </source>
</evidence>
<feature type="transmembrane region" description="Helical" evidence="6">
    <location>
        <begin position="67"/>
        <end position="92"/>
    </location>
</feature>
<proteinExistence type="inferred from homology"/>
<dbReference type="InterPro" id="IPR001248">
    <property type="entry name" value="Pur-cyt_permease"/>
</dbReference>
<dbReference type="Gene3D" id="1.10.4160.10">
    <property type="entry name" value="Hydantoin permease"/>
    <property type="match status" value="1"/>
</dbReference>
<keyword evidence="3 6" id="KW-0812">Transmembrane</keyword>
<evidence type="ECO:0000256" key="6">
    <source>
        <dbReference type="SAM" id="Phobius"/>
    </source>
</evidence>
<dbReference type="EMBL" id="JBHSQJ010000117">
    <property type="protein sequence ID" value="MFC5910397.1"/>
    <property type="molecule type" value="Genomic_DNA"/>
</dbReference>
<feature type="transmembrane region" description="Helical" evidence="6">
    <location>
        <begin position="385"/>
        <end position="408"/>
    </location>
</feature>
<name>A0ABW1GA23_9ACTN</name>
<evidence type="ECO:0000313" key="8">
    <source>
        <dbReference type="Proteomes" id="UP001596174"/>
    </source>
</evidence>
<feature type="transmembrane region" description="Helical" evidence="6">
    <location>
        <begin position="175"/>
        <end position="192"/>
    </location>
</feature>
<feature type="transmembrane region" description="Helical" evidence="6">
    <location>
        <begin position="318"/>
        <end position="334"/>
    </location>
</feature>
<dbReference type="Pfam" id="PF02133">
    <property type="entry name" value="Transp_cyt_pur"/>
    <property type="match status" value="1"/>
</dbReference>
<keyword evidence="5 6" id="KW-0472">Membrane</keyword>
<evidence type="ECO:0000313" key="7">
    <source>
        <dbReference type="EMBL" id="MFC5910397.1"/>
    </source>
</evidence>
<feature type="transmembrane region" description="Helical" evidence="6">
    <location>
        <begin position="428"/>
        <end position="449"/>
    </location>
</feature>
<feature type="transmembrane region" description="Helical" evidence="6">
    <location>
        <begin position="340"/>
        <end position="364"/>
    </location>
</feature>
<evidence type="ECO:0000256" key="1">
    <source>
        <dbReference type="ARBA" id="ARBA00004141"/>
    </source>
</evidence>
<organism evidence="7 8">
    <name type="scientific">Streptacidiphilus monticola</name>
    <dbReference type="NCBI Taxonomy" id="2161674"/>
    <lineage>
        <taxon>Bacteria</taxon>
        <taxon>Bacillati</taxon>
        <taxon>Actinomycetota</taxon>
        <taxon>Actinomycetes</taxon>
        <taxon>Kitasatosporales</taxon>
        <taxon>Streptomycetaceae</taxon>
        <taxon>Streptacidiphilus</taxon>
    </lineage>
</organism>
<feature type="transmembrane region" description="Helical" evidence="6">
    <location>
        <begin position="39"/>
        <end position="61"/>
    </location>
</feature>
<keyword evidence="4 6" id="KW-1133">Transmembrane helix</keyword>
<comment type="caution">
    <text evidence="7">The sequence shown here is derived from an EMBL/GenBank/DDBJ whole genome shotgun (WGS) entry which is preliminary data.</text>
</comment>
<evidence type="ECO:0000256" key="2">
    <source>
        <dbReference type="ARBA" id="ARBA00008974"/>
    </source>
</evidence>
<protein>
    <submittedName>
        <fullName evidence="7">Purine-cytosine permease family protein</fullName>
    </submittedName>
</protein>
<keyword evidence="8" id="KW-1185">Reference proteome</keyword>
<evidence type="ECO:0000256" key="4">
    <source>
        <dbReference type="ARBA" id="ARBA00022989"/>
    </source>
</evidence>
<comment type="subcellular location">
    <subcellularLocation>
        <location evidence="1">Membrane</location>
        <topology evidence="1">Multi-pass membrane protein</topology>
    </subcellularLocation>
</comment>
<evidence type="ECO:0000256" key="3">
    <source>
        <dbReference type="ARBA" id="ARBA00022692"/>
    </source>
</evidence>
<comment type="similarity">
    <text evidence="2">Belongs to the purine-cytosine permease (2.A.39) family.</text>
</comment>
<feature type="transmembrane region" description="Helical" evidence="6">
    <location>
        <begin position="204"/>
        <end position="226"/>
    </location>
</feature>
<accession>A0ABW1GA23</accession>
<dbReference type="Proteomes" id="UP001596174">
    <property type="component" value="Unassembled WGS sequence"/>
</dbReference>
<dbReference type="PANTHER" id="PTHR30569:SF0">
    <property type="entry name" value="CYTOSINE PERMEASE"/>
    <property type="match status" value="1"/>
</dbReference>
<feature type="transmembrane region" description="Helical" evidence="6">
    <location>
        <begin position="113"/>
        <end position="135"/>
    </location>
</feature>
<reference evidence="8" key="1">
    <citation type="journal article" date="2019" name="Int. J. Syst. Evol. Microbiol.">
        <title>The Global Catalogue of Microorganisms (GCM) 10K type strain sequencing project: providing services to taxonomists for standard genome sequencing and annotation.</title>
        <authorList>
            <consortium name="The Broad Institute Genomics Platform"/>
            <consortium name="The Broad Institute Genome Sequencing Center for Infectious Disease"/>
            <person name="Wu L."/>
            <person name="Ma J."/>
        </authorList>
    </citation>
    <scope>NUCLEOTIDE SEQUENCE [LARGE SCALE GENOMIC DNA]</scope>
    <source>
        <strain evidence="8">JCM 4816</strain>
    </source>
</reference>
<dbReference type="PANTHER" id="PTHR30569">
    <property type="entry name" value="CYTOSINE TRANSPORTER CODB"/>
    <property type="match status" value="1"/>
</dbReference>
<sequence length="453" mass="48048">MSSTLETSGKSGTAAAVEAPLVLDTQPPRTLGFRDQAAFWTNLGISLIGFQSAATVLVTASGKDLSLAASVTAIVLGTVIGTLMLGVAALIGAKTGAPAMAILRGLFGTRLSYVPTVLNIVQCVGWGVYELTVIALGAESLFDGGPHWLYVLLAGVVTTALTIRPLGAIALLRRYVAVAVALAMLWFTVELARRGVHDPAPGNWNGFLPATDYVIAVSISFVPLAADYTRHARSPKGSFWGTFTGYTVAQVWCYVLGMIALVQVGGDANKIFSTFTGVTAGWLFFAVLVLRETDQSFANVYSTAMSVHNLLPRVDRRVLSLGIGALVTVLGLLVKDFSGYYGFLSLIGAVFVPLSAVLAVDFFFGAGRGQDGWNMAQDAPTRWVMLLPWAVGFAVYQLIAPAALTGWGGWWPAFWGHASQVTGVHATFWTSASLFSFLAAGLLTFPLALRARR</sequence>
<dbReference type="InterPro" id="IPR030191">
    <property type="entry name" value="CodB"/>
</dbReference>
<feature type="transmembrane region" description="Helical" evidence="6">
    <location>
        <begin position="147"/>
        <end position="163"/>
    </location>
</feature>
<dbReference type="RefSeq" id="WP_380587496.1">
    <property type="nucleotide sequence ID" value="NZ_JBHSQJ010000117.1"/>
</dbReference>
<feature type="transmembrane region" description="Helical" evidence="6">
    <location>
        <begin position="238"/>
        <end position="265"/>
    </location>
</feature>
<gene>
    <name evidence="7" type="ORF">ACFP3V_24640</name>
</gene>
<feature type="transmembrane region" description="Helical" evidence="6">
    <location>
        <begin position="271"/>
        <end position="290"/>
    </location>
</feature>